<feature type="transmembrane region" description="Helical" evidence="1">
    <location>
        <begin position="58"/>
        <end position="76"/>
    </location>
</feature>
<feature type="transmembrane region" description="Helical" evidence="1">
    <location>
        <begin position="27"/>
        <end position="52"/>
    </location>
</feature>
<keyword evidence="1" id="KW-0812">Transmembrane</keyword>
<name>A0A437AM67_9MICR</name>
<evidence type="ECO:0000256" key="1">
    <source>
        <dbReference type="SAM" id="Phobius"/>
    </source>
</evidence>
<keyword evidence="3" id="KW-1185">Reference proteome</keyword>
<evidence type="ECO:0000313" key="2">
    <source>
        <dbReference type="EMBL" id="RVD92188.1"/>
    </source>
</evidence>
<feature type="transmembrane region" description="Helical" evidence="1">
    <location>
        <begin position="129"/>
        <end position="150"/>
    </location>
</feature>
<gene>
    <name evidence="2" type="ORF">TUBRATIS_13170</name>
</gene>
<keyword evidence="1" id="KW-0472">Membrane</keyword>
<dbReference type="Proteomes" id="UP000282876">
    <property type="component" value="Unassembled WGS sequence"/>
</dbReference>
<proteinExistence type="predicted"/>
<feature type="transmembrane region" description="Helical" evidence="1">
    <location>
        <begin position="203"/>
        <end position="224"/>
    </location>
</feature>
<dbReference type="EMBL" id="RCSS01000284">
    <property type="protein sequence ID" value="RVD92188.1"/>
    <property type="molecule type" value="Genomic_DNA"/>
</dbReference>
<organism evidence="2 3">
    <name type="scientific">Tubulinosema ratisbonensis</name>
    <dbReference type="NCBI Taxonomy" id="291195"/>
    <lineage>
        <taxon>Eukaryota</taxon>
        <taxon>Fungi</taxon>
        <taxon>Fungi incertae sedis</taxon>
        <taxon>Microsporidia</taxon>
        <taxon>Tubulinosematoidea</taxon>
        <taxon>Tubulinosematidae</taxon>
        <taxon>Tubulinosema</taxon>
    </lineage>
</organism>
<feature type="transmembrane region" description="Helical" evidence="1">
    <location>
        <begin position="102"/>
        <end position="123"/>
    </location>
</feature>
<reference evidence="2 3" key="1">
    <citation type="submission" date="2018-10" db="EMBL/GenBank/DDBJ databases">
        <title>Draft genome sequence of the microsporidian Tubulinosema ratisbonensis.</title>
        <authorList>
            <person name="Polonais V."/>
            <person name="Peyretaillade E."/>
            <person name="Niehus S."/>
            <person name="Wawrzyniak I."/>
            <person name="Franchet A."/>
            <person name="Gaspin C."/>
            <person name="Reichstadt M."/>
            <person name="Belser C."/>
            <person name="Labadie K."/>
            <person name="Delbac F."/>
            <person name="Ferrandon D."/>
        </authorList>
    </citation>
    <scope>NUCLEOTIDE SEQUENCE [LARGE SCALE GENOMIC DNA]</scope>
    <source>
        <strain evidence="2 3">Franzen</strain>
    </source>
</reference>
<keyword evidence="1" id="KW-1133">Transmembrane helix</keyword>
<feature type="transmembrane region" description="Helical" evidence="1">
    <location>
        <begin position="236"/>
        <end position="258"/>
    </location>
</feature>
<protein>
    <submittedName>
        <fullName evidence="2">Uncharacterized protein</fullName>
    </submittedName>
</protein>
<feature type="transmembrane region" description="Helical" evidence="1">
    <location>
        <begin position="171"/>
        <end position="197"/>
    </location>
</feature>
<comment type="caution">
    <text evidence="2">The sequence shown here is derived from an EMBL/GenBank/DDBJ whole genome shotgun (WGS) entry which is preliminary data.</text>
</comment>
<evidence type="ECO:0000313" key="3">
    <source>
        <dbReference type="Proteomes" id="UP000282876"/>
    </source>
</evidence>
<accession>A0A437AM67</accession>
<dbReference type="VEuPathDB" id="MicrosporidiaDB:TUBRATIS_13170"/>
<sequence length="283" mass="34628">MSKTKKSKKLKIERKEKLNKNIETHNAIARFLFALDRIYNDFYIFIIFLRIFDIFCQLYFVIIFWILSLLYLILIYRRSEKFISLVKLIINIRKIIHETLKLSYLILIITFNTIYIKRIYINIFIKLQLFYQILFILSLILNIIFMIKILRIMYYYLKVLFFAQSLRFKLLISYLVSELFFLIFIFLIFNTAVSVLVLKTYNYFYVSILLLIYIFITLLIPFLVIKKLTINFSVNVLILIEYSFKVYCFFSINCLLFYEFVCNKYDKNIQSFFLYDWIIFSEK</sequence>
<dbReference type="AlphaFoldDB" id="A0A437AM67"/>